<accession>A0A2W1NDL7</accession>
<evidence type="ECO:0000313" key="3">
    <source>
        <dbReference type="Proteomes" id="UP000214746"/>
    </source>
</evidence>
<evidence type="ECO:0000313" key="2">
    <source>
        <dbReference type="EMBL" id="PZE22799.1"/>
    </source>
</evidence>
<dbReference type="AlphaFoldDB" id="A0A2W1NDL7"/>
<dbReference type="PANTHER" id="PTHR42146">
    <property type="entry name" value="3',5'-CYCLIC-NUCLEOTIDE PHOSPHODIESTERASE"/>
    <property type="match status" value="1"/>
</dbReference>
<dbReference type="PANTHER" id="PTHR42146:SF1">
    <property type="entry name" value="OLIGORIBONUCLEASE NRNB"/>
    <property type="match status" value="1"/>
</dbReference>
<sequence length="399" mass="46142">MFLLYTHNDLDGVGCGIAARIAFGDKVEIRYNSVGSLNIQVERFLEKANKKRHLFITDLSVDEANAQGLDEFAGCGGKINLIDHHKTALHLNEHTWGSVQVEHDDGRLASATSLFYEHLTKHGWLTTTPALDEFVELVRQYDTWEWERHDELRAKRLNDLFYMVSIEEFEEKMVERLQHETQFSFDEFEEKILDMEEEKIERYVRRKKREIVQSNIHSHCAGVVHAENYHSELGNELGKEFPHLDYIAILNVGGKKISLRTIHEAVDVSEIAAHFGGGGHAKAAGCPMTEEAYTLFVAKTFPMEPIRVDAHKNRYNLKHSIYGSLYENRKQQEIFIFMAGEGWEVQVDGHELADHFITFEDAERFVKREFAAWLAKDEVYVSYLMEHLVESRRRSLVLA</sequence>
<dbReference type="EMBL" id="NHRJ02000001">
    <property type="protein sequence ID" value="PZE22799.1"/>
    <property type="molecule type" value="Genomic_DNA"/>
</dbReference>
<dbReference type="Pfam" id="PF26386">
    <property type="entry name" value="NrnB_C"/>
    <property type="match status" value="1"/>
</dbReference>
<dbReference type="InterPro" id="IPR038763">
    <property type="entry name" value="DHH_sf"/>
</dbReference>
<dbReference type="InterPro" id="IPR052968">
    <property type="entry name" value="Nucleotide_metab_enz"/>
</dbReference>
<dbReference type="RefSeq" id="WP_089198567.1">
    <property type="nucleotide sequence ID" value="NZ_NHRJ02000001.1"/>
</dbReference>
<dbReference type="Gene3D" id="3.90.1640.10">
    <property type="entry name" value="inorganic pyrophosphatase (n-terminal core)"/>
    <property type="match status" value="1"/>
</dbReference>
<dbReference type="OrthoDB" id="2035301at2"/>
<protein>
    <submittedName>
        <fullName evidence="2">Oligoribonuclease</fullName>
    </submittedName>
</protein>
<comment type="caution">
    <text evidence="2">The sequence shown here is derived from an EMBL/GenBank/DDBJ whole genome shotgun (WGS) entry which is preliminary data.</text>
</comment>
<evidence type="ECO:0000259" key="1">
    <source>
        <dbReference type="Pfam" id="PF26386"/>
    </source>
</evidence>
<dbReference type="SUPFAM" id="SSF64182">
    <property type="entry name" value="DHH phosphoesterases"/>
    <property type="match status" value="1"/>
</dbReference>
<feature type="domain" description="Oligoribonuclease NrnB C-terminal" evidence="1">
    <location>
        <begin position="323"/>
        <end position="392"/>
    </location>
</feature>
<reference evidence="2" key="1">
    <citation type="submission" date="2018-06" db="EMBL/GenBank/DDBJ databases">
        <title>Paenibacillus xerothermodurans sp. nov. an extremely dry heat resistant spore forming bacterium isolated from the soil of Cape Canaveral, Florida.</title>
        <authorList>
            <person name="Seuylemezian A."/>
            <person name="Kaur N."/>
            <person name="Patil P."/>
            <person name="Patil P."/>
            <person name="Mayilraj S."/>
            <person name="Vaishampayan P."/>
        </authorList>
    </citation>
    <scope>NUCLEOTIDE SEQUENCE [LARGE SCALE GENOMIC DNA]</scope>
    <source>
        <strain evidence="2">ATCC 27380</strain>
    </source>
</reference>
<gene>
    <name evidence="2" type="ORF">CBW46_003295</name>
</gene>
<organism evidence="2 3">
    <name type="scientific">Paenibacillus xerothermodurans</name>
    <dbReference type="NCBI Taxonomy" id="1977292"/>
    <lineage>
        <taxon>Bacteria</taxon>
        <taxon>Bacillati</taxon>
        <taxon>Bacillota</taxon>
        <taxon>Bacilli</taxon>
        <taxon>Bacillales</taxon>
        <taxon>Paenibacillaceae</taxon>
        <taxon>Paenibacillus</taxon>
    </lineage>
</organism>
<dbReference type="Proteomes" id="UP000214746">
    <property type="component" value="Unassembled WGS sequence"/>
</dbReference>
<proteinExistence type="predicted"/>
<dbReference type="Gene3D" id="3.10.310.30">
    <property type="match status" value="1"/>
</dbReference>
<name>A0A2W1NDL7_PAEXE</name>
<keyword evidence="3" id="KW-1185">Reference proteome</keyword>
<dbReference type="InterPro" id="IPR058608">
    <property type="entry name" value="NrnB_C"/>
</dbReference>